<feature type="compositionally biased region" description="Polar residues" evidence="1">
    <location>
        <begin position="213"/>
        <end position="223"/>
    </location>
</feature>
<accession>A0A6L2MTK1</accession>
<keyword evidence="2" id="KW-0548">Nucleotidyltransferase</keyword>
<protein>
    <submittedName>
        <fullName evidence="2">Reverse transcriptase domain-containing protein</fullName>
    </submittedName>
</protein>
<dbReference type="InterPro" id="IPR043502">
    <property type="entry name" value="DNA/RNA_pol_sf"/>
</dbReference>
<sequence length="477" mass="55108">MVNDDVSGIVKMIGVRRAECGWKKKEPTPQDRGGPASNAALREYCDKNYNQLLPVIAEKFNNEKERNEKLKEVKARLNFKGCSGTSRYSESMTMSTKEHEGSYDDLKKAFLENYLQQKKCIEGPIEIHNIKQKDRESTKDFMKRYKLESRDVKGAPECMRISGFVHGITNPDLIKRLHDKIPKTVDEMMRVTTSFVRGEVAASNHERKKSFPSLKQQEGNQKQNFKKGGFRNQQRPERKKQIEEMLKAGKLSHLSKELKQNNGKEQPKVAKKGETSEKDKALSILMVQPWERVAKQRITQSFSPNPEILFPPLANSVWKSRTNWYQPTPFDWIQRLVPLKCATVFGPEGNLSVTKQTTEERIKITINPEYPEQTIMIGSTLTEEGRNKFCNMLQRNLDIFSWKPTDMTGIPRHIAEHHLNMREGCSLVRQKKRGQAADRNQAIKEEVGKLLEARIMKEVHYHDWLSNPVMVKKHDDS</sequence>
<dbReference type="GO" id="GO:0003964">
    <property type="term" value="F:RNA-directed DNA polymerase activity"/>
    <property type="evidence" value="ECO:0007669"/>
    <property type="project" value="UniProtKB-KW"/>
</dbReference>
<organism evidence="2">
    <name type="scientific">Tanacetum cinerariifolium</name>
    <name type="common">Dalmatian daisy</name>
    <name type="synonym">Chrysanthemum cinerariifolium</name>
    <dbReference type="NCBI Taxonomy" id="118510"/>
    <lineage>
        <taxon>Eukaryota</taxon>
        <taxon>Viridiplantae</taxon>
        <taxon>Streptophyta</taxon>
        <taxon>Embryophyta</taxon>
        <taxon>Tracheophyta</taxon>
        <taxon>Spermatophyta</taxon>
        <taxon>Magnoliopsida</taxon>
        <taxon>eudicotyledons</taxon>
        <taxon>Gunneridae</taxon>
        <taxon>Pentapetalae</taxon>
        <taxon>asterids</taxon>
        <taxon>campanulids</taxon>
        <taxon>Asterales</taxon>
        <taxon>Asteraceae</taxon>
        <taxon>Asteroideae</taxon>
        <taxon>Anthemideae</taxon>
        <taxon>Anthemidinae</taxon>
        <taxon>Tanacetum</taxon>
    </lineage>
</organism>
<feature type="compositionally biased region" description="Basic and acidic residues" evidence="1">
    <location>
        <begin position="265"/>
        <end position="277"/>
    </location>
</feature>
<proteinExistence type="predicted"/>
<gene>
    <name evidence="2" type="ORF">Tci_049118</name>
</gene>
<comment type="caution">
    <text evidence="2">The sequence shown here is derived from an EMBL/GenBank/DDBJ whole genome shotgun (WGS) entry which is preliminary data.</text>
</comment>
<evidence type="ECO:0000313" key="2">
    <source>
        <dbReference type="EMBL" id="GEU77140.1"/>
    </source>
</evidence>
<dbReference type="EMBL" id="BKCJ010007413">
    <property type="protein sequence ID" value="GEU77140.1"/>
    <property type="molecule type" value="Genomic_DNA"/>
</dbReference>
<reference evidence="2" key="1">
    <citation type="journal article" date="2019" name="Sci. Rep.">
        <title>Draft genome of Tanacetum cinerariifolium, the natural source of mosquito coil.</title>
        <authorList>
            <person name="Yamashiro T."/>
            <person name="Shiraishi A."/>
            <person name="Satake H."/>
            <person name="Nakayama K."/>
        </authorList>
    </citation>
    <scope>NUCLEOTIDE SEQUENCE</scope>
</reference>
<feature type="region of interest" description="Disordered" evidence="1">
    <location>
        <begin position="200"/>
        <end position="277"/>
    </location>
</feature>
<keyword evidence="2" id="KW-0695">RNA-directed DNA polymerase</keyword>
<evidence type="ECO:0000256" key="1">
    <source>
        <dbReference type="SAM" id="MobiDB-lite"/>
    </source>
</evidence>
<dbReference type="AlphaFoldDB" id="A0A6L2MTK1"/>
<dbReference type="Gene3D" id="3.10.10.10">
    <property type="entry name" value="HIV Type 1 Reverse Transcriptase, subunit A, domain 1"/>
    <property type="match status" value="1"/>
</dbReference>
<feature type="compositionally biased region" description="Basic and acidic residues" evidence="1">
    <location>
        <begin position="234"/>
        <end position="247"/>
    </location>
</feature>
<keyword evidence="2" id="KW-0808">Transferase</keyword>
<dbReference type="SUPFAM" id="SSF56672">
    <property type="entry name" value="DNA/RNA polymerases"/>
    <property type="match status" value="1"/>
</dbReference>
<name>A0A6L2MTK1_TANCI</name>